<protein>
    <submittedName>
        <fullName evidence="3">DUF2127 domain-containing protein</fullName>
    </submittedName>
</protein>
<proteinExistence type="predicted"/>
<keyword evidence="2" id="KW-0812">Transmembrane</keyword>
<keyword evidence="2" id="KW-0472">Membrane</keyword>
<feature type="compositionally biased region" description="Basic and acidic residues" evidence="1">
    <location>
        <begin position="1"/>
        <end position="10"/>
    </location>
</feature>
<feature type="transmembrane region" description="Helical" evidence="2">
    <location>
        <begin position="236"/>
        <end position="256"/>
    </location>
</feature>
<evidence type="ECO:0000313" key="4">
    <source>
        <dbReference type="Proteomes" id="UP001500886"/>
    </source>
</evidence>
<organism evidence="3 4">
    <name type="scientific">Streptomyces luteosporeus</name>
    <dbReference type="NCBI Taxonomy" id="173856"/>
    <lineage>
        <taxon>Bacteria</taxon>
        <taxon>Bacillati</taxon>
        <taxon>Actinomycetota</taxon>
        <taxon>Actinomycetes</taxon>
        <taxon>Kitasatosporales</taxon>
        <taxon>Streptomycetaceae</taxon>
        <taxon>Streptomyces</taxon>
    </lineage>
</organism>
<feature type="transmembrane region" description="Helical" evidence="2">
    <location>
        <begin position="111"/>
        <end position="138"/>
    </location>
</feature>
<feature type="region of interest" description="Disordered" evidence="1">
    <location>
        <begin position="1"/>
        <end position="24"/>
    </location>
</feature>
<dbReference type="EMBL" id="BAAASL010000029">
    <property type="protein sequence ID" value="GAA2725314.1"/>
    <property type="molecule type" value="Genomic_DNA"/>
</dbReference>
<dbReference type="InterPro" id="IPR021125">
    <property type="entry name" value="DUF2127"/>
</dbReference>
<evidence type="ECO:0000313" key="3">
    <source>
        <dbReference type="EMBL" id="GAA2725314.1"/>
    </source>
</evidence>
<feature type="transmembrane region" description="Helical" evidence="2">
    <location>
        <begin position="184"/>
        <end position="205"/>
    </location>
</feature>
<dbReference type="Pfam" id="PF09900">
    <property type="entry name" value="DUF2127"/>
    <property type="match status" value="1"/>
</dbReference>
<comment type="caution">
    <text evidence="3">The sequence shown here is derived from an EMBL/GenBank/DDBJ whole genome shotgun (WGS) entry which is preliminary data.</text>
</comment>
<evidence type="ECO:0000256" key="1">
    <source>
        <dbReference type="SAM" id="MobiDB-lite"/>
    </source>
</evidence>
<evidence type="ECO:0000256" key="2">
    <source>
        <dbReference type="SAM" id="Phobius"/>
    </source>
</evidence>
<gene>
    <name evidence="3" type="ORF">GCM10010315_57100</name>
</gene>
<keyword evidence="4" id="KW-1185">Reference proteome</keyword>
<reference evidence="4" key="1">
    <citation type="journal article" date="2019" name="Int. J. Syst. Evol. Microbiol.">
        <title>The Global Catalogue of Microorganisms (GCM) 10K type strain sequencing project: providing services to taxonomists for standard genome sequencing and annotation.</title>
        <authorList>
            <consortium name="The Broad Institute Genomics Platform"/>
            <consortium name="The Broad Institute Genome Sequencing Center for Infectious Disease"/>
            <person name="Wu L."/>
            <person name="Ma J."/>
        </authorList>
    </citation>
    <scope>NUCLEOTIDE SEQUENCE [LARGE SCALE GENOMIC DNA]</scope>
    <source>
        <strain evidence="4">JCM 4542</strain>
    </source>
</reference>
<keyword evidence="2" id="KW-1133">Transmembrane helix</keyword>
<sequence length="297" mass="32638">MGEAKEHKEQGSGTAERVPPPGVLPGHRGPWYELIGCGLHGHHLVGTDAARLRPGDALLARTTPDGLRWHRCLRCDAWIVLPPPEHPARDVPPDRDGIRLPLRGRSLRDRYVLRLIALDRLLHFVVLGVLALAVFLFADRREHLRGPFYRVVDALQNGIGGPSGRHGHGLLGELDRAFAARSSTLWLIGLVLALYALLEGVEAVGLWYARRWAEYLTFVATSVLLLPELYELTGRISATKILTLVVNLAVVVYLLLAKRLFGVRGGARAEEAERAHDTGWHALERTHPGPAPGPAPS</sequence>
<dbReference type="Proteomes" id="UP001500886">
    <property type="component" value="Unassembled WGS sequence"/>
</dbReference>
<name>A0ABP6GNN8_9ACTN</name>
<accession>A0ABP6GNN8</accession>
<dbReference type="RefSeq" id="WP_344439513.1">
    <property type="nucleotide sequence ID" value="NZ_BAAASL010000029.1"/>
</dbReference>